<reference evidence="2" key="1">
    <citation type="submission" date="2020-12" db="EMBL/GenBank/DDBJ databases">
        <title>Metabolic potential, ecology and presence of endohyphal bacteria is reflected in genomic diversity of Mucoromycotina.</title>
        <authorList>
            <person name="Muszewska A."/>
            <person name="Okrasinska A."/>
            <person name="Steczkiewicz K."/>
            <person name="Drgas O."/>
            <person name="Orlowska M."/>
            <person name="Perlinska-Lenart U."/>
            <person name="Aleksandrzak-Piekarczyk T."/>
            <person name="Szatraj K."/>
            <person name="Zielenkiewicz U."/>
            <person name="Pilsyk S."/>
            <person name="Malc E."/>
            <person name="Mieczkowski P."/>
            <person name="Kruszewska J.S."/>
            <person name="Biernat P."/>
            <person name="Pawlowska J."/>
        </authorList>
    </citation>
    <scope>NUCLEOTIDE SEQUENCE</scope>
    <source>
        <strain evidence="2">CBS 226.32</strain>
    </source>
</reference>
<dbReference type="EMBL" id="JAEPRC010000747">
    <property type="protein sequence ID" value="KAG2192199.1"/>
    <property type="molecule type" value="Genomic_DNA"/>
</dbReference>
<accession>A0A8H7QHE1</accession>
<evidence type="ECO:0008006" key="4">
    <source>
        <dbReference type="Google" id="ProtNLM"/>
    </source>
</evidence>
<dbReference type="SUPFAM" id="SSF82708">
    <property type="entry name" value="R3H domain"/>
    <property type="match status" value="1"/>
</dbReference>
<sequence length="258" mass="30129">MTLQQSQSTVIFVQSTAHWEAIQQQRAHLIGVTPPTTPTIESSQSKIINRKPKQEPPTRKKTSHLIGKEGSRRRQRWTNKHPSAVLYAEDLRPPGYETKAPKYDVGLISTDQEDHEKEEETDNVEVKIQALPHNLSRHVRHDLKKAHISKGLVTNYESQLIHFISIWLNDTQCLENACLKIQVASNNQFERYVLHTMCRYYGFSSFSKTNDQNQRLTYICHPAYLSYVIKHNAEIDYSQIENWFMPEKSFFEYLFHSV</sequence>
<evidence type="ECO:0000313" key="2">
    <source>
        <dbReference type="EMBL" id="KAG2192199.1"/>
    </source>
</evidence>
<protein>
    <recommendedName>
        <fullName evidence="4">R3H domain-containing protein</fullName>
    </recommendedName>
</protein>
<proteinExistence type="predicted"/>
<organism evidence="2 3">
    <name type="scientific">Mucor plumbeus</name>
    <dbReference type="NCBI Taxonomy" id="97098"/>
    <lineage>
        <taxon>Eukaryota</taxon>
        <taxon>Fungi</taxon>
        <taxon>Fungi incertae sedis</taxon>
        <taxon>Mucoromycota</taxon>
        <taxon>Mucoromycotina</taxon>
        <taxon>Mucoromycetes</taxon>
        <taxon>Mucorales</taxon>
        <taxon>Mucorineae</taxon>
        <taxon>Mucoraceae</taxon>
        <taxon>Mucor</taxon>
    </lineage>
</organism>
<dbReference type="GO" id="GO:0003676">
    <property type="term" value="F:nucleic acid binding"/>
    <property type="evidence" value="ECO:0007669"/>
    <property type="project" value="InterPro"/>
</dbReference>
<evidence type="ECO:0000313" key="3">
    <source>
        <dbReference type="Proteomes" id="UP000650833"/>
    </source>
</evidence>
<evidence type="ECO:0000256" key="1">
    <source>
        <dbReference type="SAM" id="MobiDB-lite"/>
    </source>
</evidence>
<dbReference type="OrthoDB" id="10256743at2759"/>
<keyword evidence="3" id="KW-1185">Reference proteome</keyword>
<dbReference type="InterPro" id="IPR036867">
    <property type="entry name" value="R3H_dom_sf"/>
</dbReference>
<comment type="caution">
    <text evidence="2">The sequence shown here is derived from an EMBL/GenBank/DDBJ whole genome shotgun (WGS) entry which is preliminary data.</text>
</comment>
<gene>
    <name evidence="2" type="ORF">INT46_011190</name>
</gene>
<name>A0A8H7QHE1_9FUNG</name>
<feature type="region of interest" description="Disordered" evidence="1">
    <location>
        <begin position="32"/>
        <end position="80"/>
    </location>
</feature>
<feature type="compositionally biased region" description="Polar residues" evidence="1">
    <location>
        <begin position="38"/>
        <end position="47"/>
    </location>
</feature>
<dbReference type="AlphaFoldDB" id="A0A8H7QHE1"/>
<dbReference type="Proteomes" id="UP000650833">
    <property type="component" value="Unassembled WGS sequence"/>
</dbReference>